<dbReference type="PROSITE" id="PS00197">
    <property type="entry name" value="2FE2S_FER_1"/>
    <property type="match status" value="1"/>
</dbReference>
<dbReference type="InterPro" id="IPR036884">
    <property type="entry name" value="2Fe-2S-bd_dom_sf"/>
</dbReference>
<dbReference type="PANTHER" id="PTHR44379:SF8">
    <property type="entry name" value="XANTHINE DEHYDROGENASE IRON-SULFUR-BINDING SUBUNIT XDHC-RELATED"/>
    <property type="match status" value="1"/>
</dbReference>
<evidence type="ECO:0000313" key="7">
    <source>
        <dbReference type="EMBL" id="MCQ1529610.1"/>
    </source>
</evidence>
<evidence type="ECO:0000256" key="4">
    <source>
        <dbReference type="ARBA" id="ARBA00023004"/>
    </source>
</evidence>
<dbReference type="InterPro" id="IPR001041">
    <property type="entry name" value="2Fe-2S_ferredoxin-type"/>
</dbReference>
<dbReference type="Proteomes" id="UP001651880">
    <property type="component" value="Unassembled WGS sequence"/>
</dbReference>
<dbReference type="PROSITE" id="PS51085">
    <property type="entry name" value="2FE2S_FER_2"/>
    <property type="match status" value="1"/>
</dbReference>
<evidence type="ECO:0000256" key="2">
    <source>
        <dbReference type="ARBA" id="ARBA00022723"/>
    </source>
</evidence>
<comment type="caution">
    <text evidence="7">The sequence shown here is derived from an EMBL/GenBank/DDBJ whole genome shotgun (WGS) entry which is preliminary data.</text>
</comment>
<evidence type="ECO:0000256" key="5">
    <source>
        <dbReference type="ARBA" id="ARBA00023014"/>
    </source>
</evidence>
<gene>
    <name evidence="7" type="ORF">LJD61_08595</name>
</gene>
<dbReference type="InterPro" id="IPR006058">
    <property type="entry name" value="2Fe2S_fd_BS"/>
</dbReference>
<name>A0ABT1NEE6_9FIRM</name>
<dbReference type="Gene3D" id="3.10.20.30">
    <property type="match status" value="1"/>
</dbReference>
<evidence type="ECO:0000256" key="3">
    <source>
        <dbReference type="ARBA" id="ARBA00023002"/>
    </source>
</evidence>
<keyword evidence="3" id="KW-0560">Oxidoreductase</keyword>
<dbReference type="SUPFAM" id="SSF54292">
    <property type="entry name" value="2Fe-2S ferredoxin-like"/>
    <property type="match status" value="1"/>
</dbReference>
<dbReference type="Gene3D" id="1.10.150.120">
    <property type="entry name" value="[2Fe-2S]-binding domain"/>
    <property type="match status" value="1"/>
</dbReference>
<keyword evidence="1" id="KW-0001">2Fe-2S</keyword>
<dbReference type="InterPro" id="IPR012675">
    <property type="entry name" value="Beta-grasp_dom_sf"/>
</dbReference>
<keyword evidence="8" id="KW-1185">Reference proteome</keyword>
<evidence type="ECO:0000256" key="1">
    <source>
        <dbReference type="ARBA" id="ARBA00022714"/>
    </source>
</evidence>
<protein>
    <submittedName>
        <fullName evidence="7">(2Fe-2S)-binding protein</fullName>
    </submittedName>
</protein>
<evidence type="ECO:0000313" key="8">
    <source>
        <dbReference type="Proteomes" id="UP001651880"/>
    </source>
</evidence>
<dbReference type="InterPro" id="IPR051452">
    <property type="entry name" value="Diverse_Oxidoreductases"/>
</dbReference>
<organism evidence="7 8">
    <name type="scientific">Lutispora saccharofermentans</name>
    <dbReference type="NCBI Taxonomy" id="3024236"/>
    <lineage>
        <taxon>Bacteria</taxon>
        <taxon>Bacillati</taxon>
        <taxon>Bacillota</taxon>
        <taxon>Clostridia</taxon>
        <taxon>Lutisporales</taxon>
        <taxon>Lutisporaceae</taxon>
        <taxon>Lutispora</taxon>
    </lineage>
</organism>
<feature type="domain" description="2Fe-2S ferredoxin-type" evidence="6">
    <location>
        <begin position="2"/>
        <end position="78"/>
    </location>
</feature>
<evidence type="ECO:0000259" key="6">
    <source>
        <dbReference type="PROSITE" id="PS51085"/>
    </source>
</evidence>
<dbReference type="EMBL" id="JAJEKE010000006">
    <property type="protein sequence ID" value="MCQ1529610.1"/>
    <property type="molecule type" value="Genomic_DNA"/>
</dbReference>
<dbReference type="PANTHER" id="PTHR44379">
    <property type="entry name" value="OXIDOREDUCTASE WITH IRON-SULFUR SUBUNIT"/>
    <property type="match status" value="1"/>
</dbReference>
<keyword evidence="2" id="KW-0479">Metal-binding</keyword>
<reference evidence="7 8" key="1">
    <citation type="submission" date="2021-10" db="EMBL/GenBank/DDBJ databases">
        <title>Lutispora strain m25 sp. nov., a thermophilic, non-spore-forming bacterium isolated from a lab-scale methanogenic bioreactor digesting anaerobic sludge.</title>
        <authorList>
            <person name="El Houari A."/>
            <person name="Mcdonald J."/>
        </authorList>
    </citation>
    <scope>NUCLEOTIDE SEQUENCE [LARGE SCALE GENOMIC DNA]</scope>
    <source>
        <strain evidence="8">m25</strain>
    </source>
</reference>
<dbReference type="InterPro" id="IPR002888">
    <property type="entry name" value="2Fe-2S-bd"/>
</dbReference>
<dbReference type="Pfam" id="PF01799">
    <property type="entry name" value="Fer2_2"/>
    <property type="match status" value="1"/>
</dbReference>
<proteinExistence type="predicted"/>
<keyword evidence="4" id="KW-0408">Iron</keyword>
<dbReference type="Pfam" id="PF00111">
    <property type="entry name" value="Fer2"/>
    <property type="match status" value="1"/>
</dbReference>
<dbReference type="SUPFAM" id="SSF47741">
    <property type="entry name" value="CO dehydrogenase ISP C-domain like"/>
    <property type="match status" value="1"/>
</dbReference>
<accession>A0ABT1NEE6</accession>
<dbReference type="InterPro" id="IPR036010">
    <property type="entry name" value="2Fe-2S_ferredoxin-like_sf"/>
</dbReference>
<sequence>MQALTFNINGKDVTLSINAWDTLANVLRRNLALTGTKKGCEEGECGACTVLLEGKPVNSCIVPAAKVEGKKVVTIEGLSQNGELHPIQEAFIEAGAVQCGFCTPGVILSAKALLDLDEMPGEETIKDELSGHLCRCTGYVQFIDAVRIAAEKLHKK</sequence>
<dbReference type="CDD" id="cd00207">
    <property type="entry name" value="fer2"/>
    <property type="match status" value="1"/>
</dbReference>
<dbReference type="RefSeq" id="WP_255227124.1">
    <property type="nucleotide sequence ID" value="NZ_JAJEKE010000006.1"/>
</dbReference>
<keyword evidence="5" id="KW-0411">Iron-sulfur</keyword>